<feature type="transmembrane region" description="Helical" evidence="2">
    <location>
        <begin position="40"/>
        <end position="61"/>
    </location>
</feature>
<keyword evidence="4" id="KW-1185">Reference proteome</keyword>
<keyword evidence="2" id="KW-0812">Transmembrane</keyword>
<proteinExistence type="predicted"/>
<sequence length="524" mass="60989">MDTQEDPYPKVWNLKTFNIVMVSIGSVSLIVAFISLLNRAALGLVIGISIAFYAWVIYYLVNKPNKTRRETWQRHRHEYLVARNNLYRFIAASENFALEQLVIRGEENQRRFERATSKMMENALELIPQDQAIETALDEHDPFVDEPLTYYRRNAQLIWHQWQHVKMNAAFWSGSSHLDEAIAPLGEGLKEAKVRIMLLQHHIPVEARYFFEDRFDELSAAIRTIEQATDALQRKENRAEHEKLLVAMVDALRCGTEATEAILSHLKLLKHVHVVSPQNPDGTIATLPDERTRLESEDYVRLRQGLYRINATFAQMKPHPDYDFTRIDREISPFALRFNRFWRWWQKFREIEVLERISVLMMATFAVLFTILGIELIESGPSSKNDFNISMVLTLINAGIFFFVARHFSDRLAESYIQASIFRSTDSALELLHGNLSEMMLGLDDERLRSLVLFQTFEAEGEWPRVLTGDKRQALKEEALADAWRETLELTSMPQSDKDYRYIERVEALDAQVVDLMHNRPGRI</sequence>
<feature type="transmembrane region" description="Helical" evidence="2">
    <location>
        <begin position="12"/>
        <end position="34"/>
    </location>
</feature>
<feature type="coiled-coil region" evidence="1">
    <location>
        <begin position="215"/>
        <end position="245"/>
    </location>
</feature>
<keyword evidence="2" id="KW-0472">Membrane</keyword>
<evidence type="ECO:0000313" key="4">
    <source>
        <dbReference type="Proteomes" id="UP000516404"/>
    </source>
</evidence>
<name>A0A7H2BDW3_9MICC</name>
<evidence type="ECO:0000313" key="3">
    <source>
        <dbReference type="EMBL" id="QNV37859.1"/>
    </source>
</evidence>
<dbReference type="KEGG" id="rter:IDM49_00665"/>
<accession>A0A7H2BDW3</accession>
<reference evidence="3 4" key="1">
    <citation type="submission" date="2020-09" db="EMBL/GenBank/DDBJ databases">
        <title>Investigation of environmental microbes.</title>
        <authorList>
            <person name="Ou Y."/>
            <person name="Kang Q."/>
        </authorList>
    </citation>
    <scope>NUCLEOTIDE SEQUENCE [LARGE SCALE GENOMIC DNA]</scope>
    <source>
        <strain evidence="3 4">KJZ-14</strain>
    </source>
</reference>
<organism evidence="3 4">
    <name type="scientific">Rothia terrae</name>
    <dbReference type="NCBI Taxonomy" id="396015"/>
    <lineage>
        <taxon>Bacteria</taxon>
        <taxon>Bacillati</taxon>
        <taxon>Actinomycetota</taxon>
        <taxon>Actinomycetes</taxon>
        <taxon>Micrococcales</taxon>
        <taxon>Micrococcaceae</taxon>
        <taxon>Rothia</taxon>
    </lineage>
</organism>
<evidence type="ECO:0000256" key="1">
    <source>
        <dbReference type="SAM" id="Coils"/>
    </source>
</evidence>
<dbReference type="Proteomes" id="UP000516404">
    <property type="component" value="Chromosome"/>
</dbReference>
<dbReference type="AlphaFoldDB" id="A0A7H2BDW3"/>
<gene>
    <name evidence="3" type="ORF">IDM49_00665</name>
</gene>
<evidence type="ECO:0000256" key="2">
    <source>
        <dbReference type="SAM" id="Phobius"/>
    </source>
</evidence>
<dbReference type="RefSeq" id="WP_190724664.1">
    <property type="nucleotide sequence ID" value="NZ_CP061539.1"/>
</dbReference>
<dbReference type="EMBL" id="CP061539">
    <property type="protein sequence ID" value="QNV37859.1"/>
    <property type="molecule type" value="Genomic_DNA"/>
</dbReference>
<keyword evidence="2" id="KW-1133">Transmembrane helix</keyword>
<feature type="transmembrane region" description="Helical" evidence="2">
    <location>
        <begin position="357"/>
        <end position="377"/>
    </location>
</feature>
<protein>
    <submittedName>
        <fullName evidence="3">Uncharacterized protein</fullName>
    </submittedName>
</protein>
<feature type="transmembrane region" description="Helical" evidence="2">
    <location>
        <begin position="389"/>
        <end position="408"/>
    </location>
</feature>
<dbReference type="GeneID" id="96622733"/>
<keyword evidence="1" id="KW-0175">Coiled coil</keyword>